<dbReference type="Pfam" id="PF04397">
    <property type="entry name" value="LytTR"/>
    <property type="match status" value="1"/>
</dbReference>
<dbReference type="PROSITE" id="PS50924">
    <property type="entry name" value="MHYT"/>
    <property type="match status" value="1"/>
</dbReference>
<reference evidence="4 5" key="1">
    <citation type="submission" date="2023-10" db="EMBL/GenBank/DDBJ databases">
        <title>Novel methanotroph of the genus Methylocapsa from a subarctic wetland.</title>
        <authorList>
            <person name="Belova S.E."/>
            <person name="Oshkin I.Y."/>
            <person name="Miroshnikov K."/>
            <person name="Dedysh S.N."/>
        </authorList>
    </citation>
    <scope>NUCLEOTIDE SEQUENCE [LARGE SCALE GENOMIC DNA]</scope>
    <source>
        <strain evidence="4 5">RX1</strain>
    </source>
</reference>
<dbReference type="PIRSF" id="PIRSF036615">
    <property type="entry name" value="MHYT_LytTR"/>
    <property type="match status" value="1"/>
</dbReference>
<feature type="transmembrane region" description="Helical" evidence="1">
    <location>
        <begin position="139"/>
        <end position="160"/>
    </location>
</feature>
<feature type="transmembrane region" description="Helical" evidence="1">
    <location>
        <begin position="70"/>
        <end position="93"/>
    </location>
</feature>
<dbReference type="Pfam" id="PF03707">
    <property type="entry name" value="MHYT"/>
    <property type="match status" value="3"/>
</dbReference>
<name>A0ABZ0HW55_9HYPH</name>
<dbReference type="PROSITE" id="PS50930">
    <property type="entry name" value="HTH_LYTTR"/>
    <property type="match status" value="1"/>
</dbReference>
<dbReference type="Gene3D" id="2.40.50.1020">
    <property type="entry name" value="LytTr DNA-binding domain"/>
    <property type="match status" value="1"/>
</dbReference>
<feature type="transmembrane region" description="Helical" evidence="1">
    <location>
        <begin position="105"/>
        <end position="127"/>
    </location>
</feature>
<evidence type="ECO:0000256" key="1">
    <source>
        <dbReference type="PROSITE-ProRule" id="PRU00244"/>
    </source>
</evidence>
<dbReference type="InterPro" id="IPR005330">
    <property type="entry name" value="MHYT_dom"/>
</dbReference>
<protein>
    <submittedName>
        <fullName evidence="4">MHYT domain-containing protein</fullName>
    </submittedName>
</protein>
<keyword evidence="1" id="KW-0472">Membrane</keyword>
<dbReference type="PANTHER" id="PTHR35152:SF1">
    <property type="entry name" value="DOMAIN SIGNALLING PROTEIN, PUTATIVE (AFU_ORTHOLOGUE AFUA_5G11310)-RELATED"/>
    <property type="match status" value="1"/>
</dbReference>
<evidence type="ECO:0000259" key="2">
    <source>
        <dbReference type="PROSITE" id="PS50924"/>
    </source>
</evidence>
<keyword evidence="1" id="KW-0812">Transmembrane</keyword>
<feature type="domain" description="MHYT" evidence="2">
    <location>
        <begin position="5"/>
        <end position="193"/>
    </location>
</feature>
<sequence>MPLIYDPSLVLLSLAVAIQGSYVSLRIALQIGGSHGLKRRLLLTGAAFSLAVAIWGMHFVGMLAARFPVAVNYLVLPTLLSFLVCVLVVGIALEAVSLGQRTHFTLIAAPIIMGGGIVTMHYIGMWALHESAHMSHNAFIVAVSILISVVASAVALWLTFDNVRRPSLFICATLLGLAISGMHYTAMAGTTFYPLPTAISPNSPAVSPALLAIVVAVVAFALSGVFLLTFVPEQSSKAPKPAAAPPTPQVELSLSTEAIPGSETGEEPRVESIAGVIALAPSPPLAAKTLPIEREGVKRSIRAEHIFAVHADAHYTFVFDGVDSIFCPLSIGEVEEQLAGEAFLRVHRSHLVNLDHVKCVRRAGDNAIAELIGSQPHTVPVSRTKFNELRALLKERAFRVGDELRA</sequence>
<dbReference type="RefSeq" id="WP_407341059.1">
    <property type="nucleotide sequence ID" value="NZ_CP136862.1"/>
</dbReference>
<feature type="transmembrane region" description="Helical" evidence="1">
    <location>
        <begin position="12"/>
        <end position="29"/>
    </location>
</feature>
<dbReference type="InterPro" id="IPR007492">
    <property type="entry name" value="LytTR_DNA-bd_dom"/>
</dbReference>
<accession>A0ABZ0HW55</accession>
<dbReference type="Proteomes" id="UP001626536">
    <property type="component" value="Chromosome"/>
</dbReference>
<dbReference type="InterPro" id="IPR012073">
    <property type="entry name" value="LytTR_MHYT"/>
</dbReference>
<organism evidence="4 5">
    <name type="scientific">Methylocapsa polymorpha</name>
    <dbReference type="NCBI Taxonomy" id="3080828"/>
    <lineage>
        <taxon>Bacteria</taxon>
        <taxon>Pseudomonadati</taxon>
        <taxon>Pseudomonadota</taxon>
        <taxon>Alphaproteobacteria</taxon>
        <taxon>Hyphomicrobiales</taxon>
        <taxon>Beijerinckiaceae</taxon>
        <taxon>Methylocapsa</taxon>
    </lineage>
</organism>
<dbReference type="SMART" id="SM00850">
    <property type="entry name" value="LytTR"/>
    <property type="match status" value="1"/>
</dbReference>
<dbReference type="EMBL" id="CP136862">
    <property type="protein sequence ID" value="WOJ91468.1"/>
    <property type="molecule type" value="Genomic_DNA"/>
</dbReference>
<evidence type="ECO:0000259" key="3">
    <source>
        <dbReference type="PROSITE" id="PS50930"/>
    </source>
</evidence>
<evidence type="ECO:0000313" key="4">
    <source>
        <dbReference type="EMBL" id="WOJ91468.1"/>
    </source>
</evidence>
<feature type="transmembrane region" description="Helical" evidence="1">
    <location>
        <begin position="206"/>
        <end position="231"/>
    </location>
</feature>
<feature type="transmembrane region" description="Helical" evidence="1">
    <location>
        <begin position="41"/>
        <end position="64"/>
    </location>
</feature>
<feature type="domain" description="HTH LytTR-type" evidence="3">
    <location>
        <begin position="290"/>
        <end position="395"/>
    </location>
</feature>
<gene>
    <name evidence="4" type="ORF">RZS28_06415</name>
</gene>
<feature type="transmembrane region" description="Helical" evidence="1">
    <location>
        <begin position="167"/>
        <end position="186"/>
    </location>
</feature>
<keyword evidence="1" id="KW-1133">Transmembrane helix</keyword>
<evidence type="ECO:0000313" key="5">
    <source>
        <dbReference type="Proteomes" id="UP001626536"/>
    </source>
</evidence>
<keyword evidence="5" id="KW-1185">Reference proteome</keyword>
<proteinExistence type="predicted"/>
<dbReference type="PANTHER" id="PTHR35152">
    <property type="entry name" value="DOMAIN SIGNALLING PROTEIN, PUTATIVE (AFU_ORTHOLOGUE AFUA_5G11310)-RELATED"/>
    <property type="match status" value="1"/>
</dbReference>